<reference evidence="2" key="1">
    <citation type="submission" date="2020-10" db="EMBL/GenBank/DDBJ databases">
        <authorList>
            <person name="Gilroy R."/>
        </authorList>
    </citation>
    <scope>NUCLEOTIDE SEQUENCE</scope>
    <source>
        <strain evidence="2">CHK152-2871</strain>
    </source>
</reference>
<accession>A0A9D1FJG9</accession>
<evidence type="ECO:0000313" key="2">
    <source>
        <dbReference type="EMBL" id="HIS74824.1"/>
    </source>
</evidence>
<reference evidence="2" key="2">
    <citation type="journal article" date="2021" name="PeerJ">
        <title>Extensive microbial diversity within the chicken gut microbiome revealed by metagenomics and culture.</title>
        <authorList>
            <person name="Gilroy R."/>
            <person name="Ravi A."/>
            <person name="Getino M."/>
            <person name="Pursley I."/>
            <person name="Horton D.L."/>
            <person name="Alikhan N.F."/>
            <person name="Baker D."/>
            <person name="Gharbi K."/>
            <person name="Hall N."/>
            <person name="Watson M."/>
            <person name="Adriaenssens E.M."/>
            <person name="Foster-Nyarko E."/>
            <person name="Jarju S."/>
            <person name="Secka A."/>
            <person name="Antonio M."/>
            <person name="Oren A."/>
            <person name="Chaudhuri R.R."/>
            <person name="La Ragione R."/>
            <person name="Hildebrand F."/>
            <person name="Pallen M.J."/>
        </authorList>
    </citation>
    <scope>NUCLEOTIDE SEQUENCE</scope>
    <source>
        <strain evidence="2">CHK152-2871</strain>
    </source>
</reference>
<evidence type="ECO:0000256" key="1">
    <source>
        <dbReference type="SAM" id="SignalP"/>
    </source>
</evidence>
<comment type="caution">
    <text evidence="2">The sequence shown here is derived from an EMBL/GenBank/DDBJ whole genome shotgun (WGS) entry which is preliminary data.</text>
</comment>
<organism evidence="2 3">
    <name type="scientific">Candidatus Galligastranaerophilus intestinavium</name>
    <dbReference type="NCBI Taxonomy" id="2840836"/>
    <lineage>
        <taxon>Bacteria</taxon>
        <taxon>Candidatus Galligastranaerophilus</taxon>
    </lineage>
</organism>
<sequence length="273" mass="31578">MRKLILFTVFIFLSLCAANAKSVEFSAVSNLGLEVDKSVKYADKMTPSIKNLLDVVEQINNNQSEFTIFLGDNLKGPDKYNLVMFAKIIRKLKKPVYALVGDKDVSQTKNLDKKEYYRVLNIFSKNRIKDYPYAKKINGFVFVFIDGVNQFIPTQYGYYKEDQTALLDELLKKYKNYPVVLVGHYPIFNSDEIGENMLPNNIKPLQEVILRHNNVIVTIFGHHNIDDEYTKNGIYNIGVQSLEKSGEYKKIYIDYDEKTKNTFVKTRIYGVDN</sequence>
<evidence type="ECO:0000313" key="3">
    <source>
        <dbReference type="Proteomes" id="UP000886865"/>
    </source>
</evidence>
<dbReference type="SUPFAM" id="SSF56300">
    <property type="entry name" value="Metallo-dependent phosphatases"/>
    <property type="match status" value="1"/>
</dbReference>
<dbReference type="PANTHER" id="PTHR43143">
    <property type="entry name" value="METALLOPHOSPHOESTERASE, CALCINEURIN SUPERFAMILY"/>
    <property type="match status" value="1"/>
</dbReference>
<dbReference type="InterPro" id="IPR051918">
    <property type="entry name" value="STPP_CPPED1"/>
</dbReference>
<feature type="signal peptide" evidence="1">
    <location>
        <begin position="1"/>
        <end position="20"/>
    </location>
</feature>
<dbReference type="PANTHER" id="PTHR43143:SF1">
    <property type="entry name" value="SERINE_THREONINE-PROTEIN PHOSPHATASE CPPED1"/>
    <property type="match status" value="1"/>
</dbReference>
<name>A0A9D1FJG9_9BACT</name>
<dbReference type="Proteomes" id="UP000886865">
    <property type="component" value="Unassembled WGS sequence"/>
</dbReference>
<proteinExistence type="predicted"/>
<dbReference type="EMBL" id="DVJQ01000063">
    <property type="protein sequence ID" value="HIS74824.1"/>
    <property type="molecule type" value="Genomic_DNA"/>
</dbReference>
<dbReference type="InterPro" id="IPR029052">
    <property type="entry name" value="Metallo-depent_PP-like"/>
</dbReference>
<gene>
    <name evidence="2" type="ORF">IAA86_07370</name>
</gene>
<dbReference type="AlphaFoldDB" id="A0A9D1FJG9"/>
<feature type="chain" id="PRO_5038963670" description="Calcineurin-like phosphoesterase domain-containing protein" evidence="1">
    <location>
        <begin position="21"/>
        <end position="273"/>
    </location>
</feature>
<keyword evidence="1" id="KW-0732">Signal</keyword>
<dbReference type="Gene3D" id="3.60.21.10">
    <property type="match status" value="1"/>
</dbReference>
<evidence type="ECO:0008006" key="4">
    <source>
        <dbReference type="Google" id="ProtNLM"/>
    </source>
</evidence>
<protein>
    <recommendedName>
        <fullName evidence="4">Calcineurin-like phosphoesterase domain-containing protein</fullName>
    </recommendedName>
</protein>